<dbReference type="InterPro" id="IPR028082">
    <property type="entry name" value="Peripla_BP_I"/>
</dbReference>
<dbReference type="Proteomes" id="UP001056937">
    <property type="component" value="Chromosome 1"/>
</dbReference>
<evidence type="ECO:0000256" key="5">
    <source>
        <dbReference type="SAM" id="SignalP"/>
    </source>
</evidence>
<keyword evidence="8" id="KW-1185">Reference proteome</keyword>
<evidence type="ECO:0000313" key="8">
    <source>
        <dbReference type="Proteomes" id="UP001056937"/>
    </source>
</evidence>
<dbReference type="PANTHER" id="PTHR30483">
    <property type="entry name" value="LEUCINE-SPECIFIC-BINDING PROTEIN"/>
    <property type="match status" value="1"/>
</dbReference>
<evidence type="ECO:0000256" key="2">
    <source>
        <dbReference type="ARBA" id="ARBA00022729"/>
    </source>
</evidence>
<dbReference type="CDD" id="cd06339">
    <property type="entry name" value="PBP1_YraM_LppC_lipoprotein-like"/>
    <property type="match status" value="1"/>
</dbReference>
<keyword evidence="2 5" id="KW-0732">Signal</keyword>
<dbReference type="Gene3D" id="3.40.50.2300">
    <property type="match status" value="2"/>
</dbReference>
<feature type="signal peptide" evidence="5">
    <location>
        <begin position="1"/>
        <end position="25"/>
    </location>
</feature>
<dbReference type="PANTHER" id="PTHR30483:SF6">
    <property type="entry name" value="PERIPLASMIC BINDING PROTEIN OF ABC TRANSPORTER FOR NATURAL AMINO ACIDS"/>
    <property type="match status" value="1"/>
</dbReference>
<sequence length="378" mass="38729">MSRRIAALGLAALLAGCSTLVPRTAGPASAPPPPPRPSAGTLPAEPQPRDRVAVLVPMTGPNAAVGQSIANAATMALLDSGGTQLRITSYDTAGGAAAAAARALADGNGLILGPLLAEDVRQVQPVAAAAHVPVLAFSNDIDVAGHGVYLLGYTPGQSIERVVGYAAQRGLKRIAALTPAGLYGRRASNALLRAAEQAGSTVVSMQSYDRSAASLAAAVKKLGPASGYDAVLIADSGRIALVAAPLIRRAGATARLLGTELWNTEPQLAAARPMAGAWYAAVSDRLYAQFATKYRARFGKGPYRLASLGYDAVLLAIRMAGEWKPGTPFPERRLTDSGGFAGIDGAFRFKDNIAERALDVKQIGQGGVTIVSPAATGF</sequence>
<gene>
    <name evidence="7" type="ORF">LHA26_01825</name>
</gene>
<organism evidence="7 8">
    <name type="scientific">Sphingomonas morindae</name>
    <dbReference type="NCBI Taxonomy" id="1541170"/>
    <lineage>
        <taxon>Bacteria</taxon>
        <taxon>Pseudomonadati</taxon>
        <taxon>Pseudomonadota</taxon>
        <taxon>Alphaproteobacteria</taxon>
        <taxon>Sphingomonadales</taxon>
        <taxon>Sphingomonadaceae</taxon>
        <taxon>Sphingomonas</taxon>
    </lineage>
</organism>
<feature type="chain" id="PRO_5046800458" evidence="5">
    <location>
        <begin position="26"/>
        <end position="378"/>
    </location>
</feature>
<dbReference type="EMBL" id="CP084930">
    <property type="protein sequence ID" value="USI73242.1"/>
    <property type="molecule type" value="Genomic_DNA"/>
</dbReference>
<evidence type="ECO:0000256" key="1">
    <source>
        <dbReference type="ARBA" id="ARBA00010062"/>
    </source>
</evidence>
<dbReference type="RefSeq" id="WP_252167053.1">
    <property type="nucleotide sequence ID" value="NZ_CP084930.1"/>
</dbReference>
<feature type="region of interest" description="Disordered" evidence="4">
    <location>
        <begin position="24"/>
        <end position="46"/>
    </location>
</feature>
<keyword evidence="3" id="KW-0029">Amino-acid transport</keyword>
<proteinExistence type="inferred from homology"/>
<name>A0ABY4X8I7_9SPHN</name>
<accession>A0ABY4X8I7</accession>
<dbReference type="InterPro" id="IPR051010">
    <property type="entry name" value="BCAA_transport"/>
</dbReference>
<reference evidence="7" key="1">
    <citation type="journal article" date="2022" name="Toxins">
        <title>Genomic Analysis of Sphingopyxis sp. USTB-05 for Biodegrading Cyanobacterial Hepatotoxins.</title>
        <authorList>
            <person name="Liu C."/>
            <person name="Xu Q."/>
            <person name="Zhao Z."/>
            <person name="Zhang H."/>
            <person name="Liu X."/>
            <person name="Yin C."/>
            <person name="Liu Y."/>
            <person name="Yan H."/>
        </authorList>
    </citation>
    <scope>NUCLEOTIDE SEQUENCE</scope>
    <source>
        <strain evidence="7">NBD5</strain>
    </source>
</reference>
<evidence type="ECO:0000313" key="7">
    <source>
        <dbReference type="EMBL" id="USI73242.1"/>
    </source>
</evidence>
<feature type="domain" description="Leucine-binding protein" evidence="6">
    <location>
        <begin position="51"/>
        <end position="323"/>
    </location>
</feature>
<dbReference type="InterPro" id="IPR028081">
    <property type="entry name" value="Leu-bd"/>
</dbReference>
<dbReference type="Pfam" id="PF13458">
    <property type="entry name" value="Peripla_BP_6"/>
    <property type="match status" value="1"/>
</dbReference>
<evidence type="ECO:0000259" key="6">
    <source>
        <dbReference type="Pfam" id="PF13458"/>
    </source>
</evidence>
<keyword evidence="3" id="KW-0813">Transport</keyword>
<dbReference type="SUPFAM" id="SSF53822">
    <property type="entry name" value="Periplasmic binding protein-like I"/>
    <property type="match status" value="1"/>
</dbReference>
<evidence type="ECO:0000256" key="3">
    <source>
        <dbReference type="ARBA" id="ARBA00022970"/>
    </source>
</evidence>
<evidence type="ECO:0000256" key="4">
    <source>
        <dbReference type="SAM" id="MobiDB-lite"/>
    </source>
</evidence>
<dbReference type="PROSITE" id="PS51257">
    <property type="entry name" value="PROKAR_LIPOPROTEIN"/>
    <property type="match status" value="1"/>
</dbReference>
<protein>
    <submittedName>
        <fullName evidence="7">Penicillin-binding protein activator</fullName>
    </submittedName>
</protein>
<comment type="similarity">
    <text evidence="1">Belongs to the leucine-binding protein family.</text>
</comment>